<accession>A0A5N6BR04</accession>
<evidence type="ECO:0000256" key="4">
    <source>
        <dbReference type="PROSITE-ProRule" id="PRU00409"/>
    </source>
</evidence>
<dbReference type="Pfam" id="PF02655">
    <property type="entry name" value="ATP-grasp_3"/>
    <property type="match status" value="1"/>
</dbReference>
<keyword evidence="2 4" id="KW-0547">Nucleotide-binding</keyword>
<keyword evidence="7" id="KW-1185">Reference proteome</keyword>
<dbReference type="InterPro" id="IPR011761">
    <property type="entry name" value="ATP-grasp"/>
</dbReference>
<evidence type="ECO:0000313" key="6">
    <source>
        <dbReference type="EMBL" id="KAB8182871.1"/>
    </source>
</evidence>
<dbReference type="Proteomes" id="UP000313066">
    <property type="component" value="Unassembled WGS sequence"/>
</dbReference>
<evidence type="ECO:0000256" key="1">
    <source>
        <dbReference type="ARBA" id="ARBA00022598"/>
    </source>
</evidence>
<dbReference type="Gene3D" id="3.30.470.20">
    <property type="entry name" value="ATP-grasp fold, B domain"/>
    <property type="match status" value="1"/>
</dbReference>
<protein>
    <submittedName>
        <fullName evidence="6">ATP-grasp domain-containing protein</fullName>
    </submittedName>
</protein>
<dbReference type="SUPFAM" id="SSF56059">
    <property type="entry name" value="Glutathione synthetase ATP-binding domain-like"/>
    <property type="match status" value="1"/>
</dbReference>
<gene>
    <name evidence="6" type="ORF">FH610_023095</name>
</gene>
<dbReference type="PROSITE" id="PS50975">
    <property type="entry name" value="ATP_GRASP"/>
    <property type="match status" value="1"/>
</dbReference>
<dbReference type="InterPro" id="IPR052032">
    <property type="entry name" value="ATP-dep_AA_Ligase"/>
</dbReference>
<evidence type="ECO:0000313" key="7">
    <source>
        <dbReference type="Proteomes" id="UP000313066"/>
    </source>
</evidence>
<dbReference type="RefSeq" id="WP_139576714.1">
    <property type="nucleotide sequence ID" value="NZ_VDMA02000012.1"/>
</dbReference>
<dbReference type="EMBL" id="VDMA02000012">
    <property type="protein sequence ID" value="KAB8182871.1"/>
    <property type="molecule type" value="Genomic_DNA"/>
</dbReference>
<reference evidence="6 7" key="1">
    <citation type="submission" date="2019-10" db="EMBL/GenBank/DDBJ databases">
        <title>Nonomuraea sp. nov., isolated from Phyllanthus amarus.</title>
        <authorList>
            <person name="Klykleung N."/>
            <person name="Tanasupawat S."/>
        </authorList>
    </citation>
    <scope>NUCLEOTIDE SEQUENCE [LARGE SCALE GENOMIC DNA]</scope>
    <source>
        <strain evidence="6 7">CR1-09</strain>
    </source>
</reference>
<sequence length="428" mass="45508">MTAGDARLAVVFGEGAVTLGDMLVGLSFCHDPIFVVAPGPDGARYAALLESAGTVMTLTGDSHADGRALRAAGASGMVTFSERELPVAAGLAAAAGLPFHSPQTVERLTDKHLQRRAMREHGIETPASWLLRGPADWPRDVRLPAVLKPVRGEGSRNTHLVEDAAEGAALAGRLLDPEGAAAEEGLVVEECLTGVPSEPFGDYVSVESACAGDSIHTIGVTGKLPLLPPFRENGQFFPDTLDDALRAEVIEMTERTLRALGVRHGITHTEVKITDRGPRVIEVNGRIGGFINELYLRATGMDLIEVAGRLALGQDVEPAVRPRDGVFFQHYTRPLPEATRVVAIEGARSLTRIPGITARRQLVQPGTPLPGDGKAVYLDLLVGHAPSHREMLAVLDHALSGIGFTFDTPAGPVTRTGAELRDRVPVHR</sequence>
<evidence type="ECO:0000256" key="2">
    <source>
        <dbReference type="ARBA" id="ARBA00022741"/>
    </source>
</evidence>
<dbReference type="GO" id="GO:0016874">
    <property type="term" value="F:ligase activity"/>
    <property type="evidence" value="ECO:0007669"/>
    <property type="project" value="UniProtKB-KW"/>
</dbReference>
<dbReference type="InterPro" id="IPR003806">
    <property type="entry name" value="ATP-grasp_PylC-type"/>
</dbReference>
<evidence type="ECO:0000256" key="3">
    <source>
        <dbReference type="ARBA" id="ARBA00022840"/>
    </source>
</evidence>
<name>A0A5N6BR04_9ACTN</name>
<dbReference type="AlphaFoldDB" id="A0A5N6BR04"/>
<organism evidence="6 7">
    <name type="scientific">Microbispora catharanthi</name>
    <dbReference type="NCBI Taxonomy" id="1712871"/>
    <lineage>
        <taxon>Bacteria</taxon>
        <taxon>Bacillati</taxon>
        <taxon>Actinomycetota</taxon>
        <taxon>Actinomycetes</taxon>
        <taxon>Streptosporangiales</taxon>
        <taxon>Streptosporangiaceae</taxon>
        <taxon>Microbispora</taxon>
    </lineage>
</organism>
<dbReference type="PANTHER" id="PTHR43585">
    <property type="entry name" value="FUMIPYRROLE BIOSYNTHESIS PROTEIN C"/>
    <property type="match status" value="1"/>
</dbReference>
<proteinExistence type="predicted"/>
<dbReference type="GO" id="GO:0005524">
    <property type="term" value="F:ATP binding"/>
    <property type="evidence" value="ECO:0007669"/>
    <property type="project" value="UniProtKB-UniRule"/>
</dbReference>
<evidence type="ECO:0000259" key="5">
    <source>
        <dbReference type="PROSITE" id="PS50975"/>
    </source>
</evidence>
<keyword evidence="3 4" id="KW-0067">ATP-binding</keyword>
<dbReference type="PANTHER" id="PTHR43585:SF2">
    <property type="entry name" value="ATP-GRASP ENZYME FSQD"/>
    <property type="match status" value="1"/>
</dbReference>
<comment type="caution">
    <text evidence="6">The sequence shown here is derived from an EMBL/GenBank/DDBJ whole genome shotgun (WGS) entry which is preliminary data.</text>
</comment>
<dbReference type="GO" id="GO:0046872">
    <property type="term" value="F:metal ion binding"/>
    <property type="evidence" value="ECO:0007669"/>
    <property type="project" value="InterPro"/>
</dbReference>
<feature type="domain" description="ATP-grasp" evidence="5">
    <location>
        <begin position="115"/>
        <end position="312"/>
    </location>
</feature>
<keyword evidence="1" id="KW-0436">Ligase</keyword>